<organism evidence="4 5">
    <name type="scientific">Owenia fusiformis</name>
    <name type="common">Polychaete worm</name>
    <dbReference type="NCBI Taxonomy" id="6347"/>
    <lineage>
        <taxon>Eukaryota</taxon>
        <taxon>Metazoa</taxon>
        <taxon>Spiralia</taxon>
        <taxon>Lophotrochozoa</taxon>
        <taxon>Annelida</taxon>
        <taxon>Polychaeta</taxon>
        <taxon>Sedentaria</taxon>
        <taxon>Canalipalpata</taxon>
        <taxon>Sabellida</taxon>
        <taxon>Oweniida</taxon>
        <taxon>Oweniidae</taxon>
        <taxon>Owenia</taxon>
    </lineage>
</organism>
<gene>
    <name evidence="4" type="ORF">OFUS_LOCUS23717</name>
</gene>
<feature type="compositionally biased region" description="Gly residues" evidence="2">
    <location>
        <begin position="345"/>
        <end position="388"/>
    </location>
</feature>
<dbReference type="InterPro" id="IPR035914">
    <property type="entry name" value="Sperma_CUB_dom_sf"/>
</dbReference>
<dbReference type="CDD" id="cd22823">
    <property type="entry name" value="Gal_Rha_Lectin"/>
    <property type="match status" value="1"/>
</dbReference>
<keyword evidence="3" id="KW-0732">Signal</keyword>
<evidence type="ECO:0000256" key="3">
    <source>
        <dbReference type="SAM" id="SignalP"/>
    </source>
</evidence>
<protein>
    <submittedName>
        <fullName evidence="4">Uncharacterized protein</fullName>
    </submittedName>
</protein>
<feature type="region of interest" description="Disordered" evidence="2">
    <location>
        <begin position="247"/>
        <end position="388"/>
    </location>
</feature>
<dbReference type="PANTHER" id="PTHR24255:SF31">
    <property type="entry name" value="CUBILIN-LIKE PROTEIN"/>
    <property type="match status" value="1"/>
</dbReference>
<dbReference type="GO" id="GO:0004252">
    <property type="term" value="F:serine-type endopeptidase activity"/>
    <property type="evidence" value="ECO:0007669"/>
    <property type="project" value="TreeGrafter"/>
</dbReference>
<accession>A0A8J1XII0</accession>
<proteinExistence type="predicted"/>
<evidence type="ECO:0000256" key="1">
    <source>
        <dbReference type="PROSITE-ProRule" id="PRU00059"/>
    </source>
</evidence>
<evidence type="ECO:0000256" key="2">
    <source>
        <dbReference type="SAM" id="MobiDB-lite"/>
    </source>
</evidence>
<dbReference type="Proteomes" id="UP000749559">
    <property type="component" value="Unassembled WGS sequence"/>
</dbReference>
<dbReference type="SMART" id="SM00042">
    <property type="entry name" value="CUB"/>
    <property type="match status" value="1"/>
</dbReference>
<name>A0A8J1XII0_OWEFU</name>
<dbReference type="InterPro" id="IPR000859">
    <property type="entry name" value="CUB_dom"/>
</dbReference>
<dbReference type="EMBL" id="CAIIXF020000011">
    <property type="protein sequence ID" value="CAH1799741.1"/>
    <property type="molecule type" value="Genomic_DNA"/>
</dbReference>
<feature type="chain" id="PRO_5043916166" evidence="3">
    <location>
        <begin position="19"/>
        <end position="388"/>
    </location>
</feature>
<dbReference type="AlphaFoldDB" id="A0A8J1XII0"/>
<evidence type="ECO:0000313" key="4">
    <source>
        <dbReference type="EMBL" id="CAH1799741.1"/>
    </source>
</evidence>
<dbReference type="PANTHER" id="PTHR24255">
    <property type="entry name" value="COMPLEMENT COMPONENT 1, S SUBCOMPONENT-RELATED"/>
    <property type="match status" value="1"/>
</dbReference>
<comment type="caution">
    <text evidence="1">Lacks conserved residue(s) required for the propagation of feature annotation.</text>
</comment>
<feature type="disulfide bond" evidence="1">
    <location>
        <begin position="133"/>
        <end position="160"/>
    </location>
</feature>
<dbReference type="InterPro" id="IPR043159">
    <property type="entry name" value="Lectin_gal-bd_sf"/>
</dbReference>
<comment type="caution">
    <text evidence="4">The sequence shown here is derived from an EMBL/GenBank/DDBJ whole genome shotgun (WGS) entry which is preliminary data.</text>
</comment>
<dbReference type="Pfam" id="PF00431">
    <property type="entry name" value="CUB"/>
    <property type="match status" value="1"/>
</dbReference>
<dbReference type="Gene3D" id="2.60.120.290">
    <property type="entry name" value="Spermadhesin, CUB domain"/>
    <property type="match status" value="1"/>
</dbReference>
<keyword evidence="1" id="KW-1015">Disulfide bond</keyword>
<dbReference type="GO" id="GO:0005615">
    <property type="term" value="C:extracellular space"/>
    <property type="evidence" value="ECO:0007669"/>
    <property type="project" value="TreeGrafter"/>
</dbReference>
<dbReference type="Gene3D" id="2.60.120.740">
    <property type="match status" value="1"/>
</dbReference>
<evidence type="ECO:0000313" key="5">
    <source>
        <dbReference type="Proteomes" id="UP000749559"/>
    </source>
</evidence>
<feature type="non-terminal residue" evidence="4">
    <location>
        <position position="388"/>
    </location>
</feature>
<sequence length="388" mass="40566">MYGRIGIWILTVIALTQGQNTGPDAGKGMEDGLPQFVVSECYGDIFNFDCGAGNRIRLIRDFFGKSSSGDCSYAKGDCTVTNPKANSLIQRYCAGERVCSFVQVEQRSCAGSFSSFQEVEYQCIPNAFSRDICTDTIYVGTSGYVSSPNFRGNYPPNLDCTCALTAPPGVLIRVEILYLAIHYRSPCSDYLQIGDNKLCGFSHETFTDSAFLLNFHTDEIDSHQGFWINFRSADGESEVTLQCGDPEKITTTTSTTTTTVPTTTTTPRTTTPPSTTTQSTTSTVGRRTTTMPVIPNGSNPVSTLLPTLFPPGGDLASSTSSTVSGGGNPNGGGETTRGGNQNGDTMGGGSTGEGNMGGGTGNGNTGEGNTGGDNTGDGNTGGGNMGDG</sequence>
<dbReference type="SUPFAM" id="SSF49854">
    <property type="entry name" value="Spermadhesin, CUB domain"/>
    <property type="match status" value="1"/>
</dbReference>
<dbReference type="PROSITE" id="PS01180">
    <property type="entry name" value="CUB"/>
    <property type="match status" value="1"/>
</dbReference>
<feature type="signal peptide" evidence="3">
    <location>
        <begin position="1"/>
        <end position="18"/>
    </location>
</feature>
<dbReference type="OrthoDB" id="431034at2759"/>
<feature type="compositionally biased region" description="Low complexity" evidence="2">
    <location>
        <begin position="250"/>
        <end position="290"/>
    </location>
</feature>
<feature type="compositionally biased region" description="Gly residues" evidence="2">
    <location>
        <begin position="324"/>
        <end position="336"/>
    </location>
</feature>
<feature type="compositionally biased region" description="Polar residues" evidence="2">
    <location>
        <begin position="296"/>
        <end position="305"/>
    </location>
</feature>
<reference evidence="4" key="1">
    <citation type="submission" date="2022-03" db="EMBL/GenBank/DDBJ databases">
        <authorList>
            <person name="Martin C."/>
        </authorList>
    </citation>
    <scope>NUCLEOTIDE SEQUENCE</scope>
</reference>
<dbReference type="CDD" id="cd00041">
    <property type="entry name" value="CUB"/>
    <property type="match status" value="1"/>
</dbReference>
<keyword evidence="5" id="KW-1185">Reference proteome</keyword>